<dbReference type="Proteomes" id="UP000257016">
    <property type="component" value="Unassembled WGS sequence"/>
</dbReference>
<evidence type="ECO:0000313" key="1">
    <source>
        <dbReference type="EMBL" id="SOY65908.1"/>
    </source>
</evidence>
<sequence length="41" mass="4710">MGAACRLGGRCTDDFVAVRRPCFREGNSLNSEYFRYVEYSL</sequence>
<dbReference type="AlphaFoldDB" id="A0A375C9T3"/>
<name>A0A375C9T3_9BURK</name>
<organism evidence="1">
    <name type="scientific">Cupriavidus taiwanensis</name>
    <dbReference type="NCBI Taxonomy" id="164546"/>
    <lineage>
        <taxon>Bacteria</taxon>
        <taxon>Pseudomonadati</taxon>
        <taxon>Pseudomonadota</taxon>
        <taxon>Betaproteobacteria</taxon>
        <taxon>Burkholderiales</taxon>
        <taxon>Burkholderiaceae</taxon>
        <taxon>Cupriavidus</taxon>
    </lineage>
</organism>
<gene>
    <name evidence="1" type="ORF">CBM2586_B10503</name>
</gene>
<comment type="caution">
    <text evidence="1">The sequence shown here is derived from an EMBL/GenBank/DDBJ whole genome shotgun (WGS) entry which is preliminary data.</text>
</comment>
<dbReference type="EMBL" id="OFSN01000015">
    <property type="protein sequence ID" value="SOY65908.1"/>
    <property type="molecule type" value="Genomic_DNA"/>
</dbReference>
<accession>A0A375C9T3</accession>
<reference evidence="1" key="1">
    <citation type="submission" date="2018-01" db="EMBL/GenBank/DDBJ databases">
        <authorList>
            <person name="Clerissi C."/>
        </authorList>
    </citation>
    <scope>NUCLEOTIDE SEQUENCE</scope>
    <source>
        <strain evidence="1">Cupriavidus taiwanensis LMG 19430</strain>
    </source>
</reference>
<protein>
    <submittedName>
        <fullName evidence="1">Uncharacterized protein</fullName>
    </submittedName>
</protein>
<proteinExistence type="predicted"/>